<accession>A0A835ZDA9</accession>
<dbReference type="EMBL" id="JAFCMP010000040">
    <property type="protein sequence ID" value="KAG5190057.1"/>
    <property type="molecule type" value="Genomic_DNA"/>
</dbReference>
<evidence type="ECO:0000313" key="2">
    <source>
        <dbReference type="Proteomes" id="UP000664859"/>
    </source>
</evidence>
<keyword evidence="2" id="KW-1185">Reference proteome</keyword>
<dbReference type="Proteomes" id="UP000664859">
    <property type="component" value="Unassembled WGS sequence"/>
</dbReference>
<gene>
    <name evidence="1" type="ORF">JKP88DRAFT_232677</name>
</gene>
<dbReference type="AlphaFoldDB" id="A0A835ZDA9"/>
<name>A0A835ZDA9_9STRA</name>
<proteinExistence type="predicted"/>
<protein>
    <submittedName>
        <fullName evidence="1">Uncharacterized protein</fullName>
    </submittedName>
</protein>
<sequence>MHFSGSTKRNEPWKAGRHIAPAPDGALEPWKAALAAACGPLSLRATWRAGFRLRAQLERALTTQPFYRDDFVRGEATEGLCLLVALSGSYSWAVEPWDDEPYRVDVPPGGFLLLDGAVRRAGTHRQGPEASPVVLTEGAAACVLAMIEGNAAPAGLPDAYVFTPDHPYDGVKKSARRSAAGGGGGRHKVG</sequence>
<reference evidence="1" key="1">
    <citation type="submission" date="2021-02" db="EMBL/GenBank/DDBJ databases">
        <title>First Annotated Genome of the Yellow-green Alga Tribonema minus.</title>
        <authorList>
            <person name="Mahan K.M."/>
        </authorList>
    </citation>
    <scope>NUCLEOTIDE SEQUENCE</scope>
    <source>
        <strain evidence="1">UTEX B ZZ1240</strain>
    </source>
</reference>
<evidence type="ECO:0000313" key="1">
    <source>
        <dbReference type="EMBL" id="KAG5190057.1"/>
    </source>
</evidence>
<comment type="caution">
    <text evidence="1">The sequence shown here is derived from an EMBL/GenBank/DDBJ whole genome shotgun (WGS) entry which is preliminary data.</text>
</comment>
<organism evidence="1 2">
    <name type="scientific">Tribonema minus</name>
    <dbReference type="NCBI Taxonomy" id="303371"/>
    <lineage>
        <taxon>Eukaryota</taxon>
        <taxon>Sar</taxon>
        <taxon>Stramenopiles</taxon>
        <taxon>Ochrophyta</taxon>
        <taxon>PX clade</taxon>
        <taxon>Xanthophyceae</taxon>
        <taxon>Tribonematales</taxon>
        <taxon>Tribonemataceae</taxon>
        <taxon>Tribonema</taxon>
    </lineage>
</organism>